<keyword evidence="9" id="KW-0175">Coiled coil</keyword>
<evidence type="ECO:0000256" key="6">
    <source>
        <dbReference type="ARBA" id="ARBA00023274"/>
    </source>
</evidence>
<protein>
    <recommendedName>
        <fullName evidence="7">Large ribosomal subunit protein mL40</fullName>
    </recommendedName>
    <alternativeName>
        <fullName evidence="8">39S ribosomal protein L40, mitochondrial</fullName>
    </alternativeName>
</protein>
<evidence type="ECO:0000256" key="1">
    <source>
        <dbReference type="ARBA" id="ARBA00004173"/>
    </source>
</evidence>
<dbReference type="Gene3D" id="6.10.250.3440">
    <property type="match status" value="1"/>
</dbReference>
<evidence type="ECO:0000256" key="4">
    <source>
        <dbReference type="ARBA" id="ARBA00022980"/>
    </source>
</evidence>
<reference evidence="10" key="1">
    <citation type="submission" date="2020-08" db="EMBL/GenBank/DDBJ databases">
        <title>Multicomponent nature underlies the extraordinary mechanical properties of spider dragline silk.</title>
        <authorList>
            <person name="Kono N."/>
            <person name="Nakamura H."/>
            <person name="Mori M."/>
            <person name="Yoshida Y."/>
            <person name="Ohtoshi R."/>
            <person name="Malay A.D."/>
            <person name="Moran D.A.P."/>
            <person name="Tomita M."/>
            <person name="Numata K."/>
            <person name="Arakawa K."/>
        </authorList>
    </citation>
    <scope>NUCLEOTIDE SEQUENCE</scope>
</reference>
<evidence type="ECO:0000256" key="8">
    <source>
        <dbReference type="ARBA" id="ARBA00083752"/>
    </source>
</evidence>
<proteinExistence type="inferred from homology"/>
<dbReference type="AlphaFoldDB" id="A0A8X6X8U1"/>
<evidence type="ECO:0000256" key="3">
    <source>
        <dbReference type="ARBA" id="ARBA00022946"/>
    </source>
</evidence>
<evidence type="ECO:0000256" key="9">
    <source>
        <dbReference type="SAM" id="Coils"/>
    </source>
</evidence>
<dbReference type="FunFam" id="6.10.250.3440:FF:000001">
    <property type="entry name" value="Mitochondrial ribosomal protein L40"/>
    <property type="match status" value="1"/>
</dbReference>
<dbReference type="PANTHER" id="PTHR13359:SF2">
    <property type="entry name" value="LARGE RIBOSOMAL SUBUNIT PROTEIN ML40"/>
    <property type="match status" value="1"/>
</dbReference>
<dbReference type="InterPro" id="IPR039145">
    <property type="entry name" value="Ribosomal_mL40_metazoa/plant"/>
</dbReference>
<feature type="coiled-coil region" evidence="9">
    <location>
        <begin position="138"/>
        <end position="165"/>
    </location>
</feature>
<keyword evidence="4 10" id="KW-0689">Ribosomal protein</keyword>
<evidence type="ECO:0000256" key="2">
    <source>
        <dbReference type="ARBA" id="ARBA00009360"/>
    </source>
</evidence>
<comment type="caution">
    <text evidence="10">The sequence shown here is derived from an EMBL/GenBank/DDBJ whole genome shotgun (WGS) entry which is preliminary data.</text>
</comment>
<keyword evidence="6" id="KW-0687">Ribonucleoprotein</keyword>
<evidence type="ECO:0000313" key="11">
    <source>
        <dbReference type="Proteomes" id="UP000886998"/>
    </source>
</evidence>
<keyword evidence="11" id="KW-1185">Reference proteome</keyword>
<dbReference type="InterPro" id="IPR019192">
    <property type="entry name" value="Ribosomal_mL40"/>
</dbReference>
<sequence>MTQVKMLPLQSTFRNLTSYCMNAFNNLNRNFHSSQLLQFQNTPVLCAEPLRKKKRIDPQILRERAEKKIKRLQRDIKRLEKVSRQFKPISELDIPRKAVRDSDRVRPAPELTIDELKERAHLKRFWAIYKRKQHLEEMSAIQRIVAAQERALDALQETSLELYEEAIQPDPTFIPFKMTGPVETPPIDNYDYPGGDYIDVTKIYQPIVPSDPQKQKKLGLHKKK</sequence>
<evidence type="ECO:0000313" key="10">
    <source>
        <dbReference type="EMBL" id="GFY49208.1"/>
    </source>
</evidence>
<evidence type="ECO:0000256" key="5">
    <source>
        <dbReference type="ARBA" id="ARBA00023128"/>
    </source>
</evidence>
<keyword evidence="3" id="KW-0809">Transit peptide</keyword>
<gene>
    <name evidence="10" type="primary">Mrpl40</name>
    <name evidence="10" type="ORF">TNIN_501081</name>
</gene>
<dbReference type="PANTHER" id="PTHR13359">
    <property type="entry name" value="39S RIBOSOMAL PROTEIN L40, MITOCHONDRIAL"/>
    <property type="match status" value="1"/>
</dbReference>
<evidence type="ECO:0000256" key="7">
    <source>
        <dbReference type="ARBA" id="ARBA00035192"/>
    </source>
</evidence>
<keyword evidence="5" id="KW-0496">Mitochondrion</keyword>
<dbReference type="Pfam" id="PF09812">
    <property type="entry name" value="MRP-L28"/>
    <property type="match status" value="1"/>
</dbReference>
<dbReference type="Proteomes" id="UP000886998">
    <property type="component" value="Unassembled WGS sequence"/>
</dbReference>
<dbReference type="GO" id="GO:0005762">
    <property type="term" value="C:mitochondrial large ribosomal subunit"/>
    <property type="evidence" value="ECO:0007669"/>
    <property type="project" value="InterPro"/>
</dbReference>
<accession>A0A8X6X8U1</accession>
<dbReference type="OrthoDB" id="5977625at2759"/>
<organism evidence="10 11">
    <name type="scientific">Trichonephila inaurata madagascariensis</name>
    <dbReference type="NCBI Taxonomy" id="2747483"/>
    <lineage>
        <taxon>Eukaryota</taxon>
        <taxon>Metazoa</taxon>
        <taxon>Ecdysozoa</taxon>
        <taxon>Arthropoda</taxon>
        <taxon>Chelicerata</taxon>
        <taxon>Arachnida</taxon>
        <taxon>Araneae</taxon>
        <taxon>Araneomorphae</taxon>
        <taxon>Entelegynae</taxon>
        <taxon>Araneoidea</taxon>
        <taxon>Nephilidae</taxon>
        <taxon>Trichonephila</taxon>
        <taxon>Trichonephila inaurata</taxon>
    </lineage>
</organism>
<comment type="subcellular location">
    <subcellularLocation>
        <location evidence="1">Mitochondrion</location>
    </subcellularLocation>
</comment>
<dbReference type="EMBL" id="BMAV01006863">
    <property type="protein sequence ID" value="GFY49208.1"/>
    <property type="molecule type" value="Genomic_DNA"/>
</dbReference>
<comment type="similarity">
    <text evidence="2">Belongs to the mitochondrion-specific ribosomal protein mL40 family.</text>
</comment>
<name>A0A8X6X8U1_9ARAC</name>